<name>A0A0H5NYL5_NOCFR</name>
<proteinExistence type="predicted"/>
<evidence type="ECO:0000313" key="2">
    <source>
        <dbReference type="EMBL" id="CRY80542.1"/>
    </source>
</evidence>
<dbReference type="KEGG" id="nfr:ERS450000_03913"/>
<dbReference type="Pfam" id="PF26056">
    <property type="entry name" value="DUF8017"/>
    <property type="match status" value="1"/>
</dbReference>
<evidence type="ECO:0000259" key="1">
    <source>
        <dbReference type="Pfam" id="PF26056"/>
    </source>
</evidence>
<organism evidence="2 3">
    <name type="scientific">Nocardia farcinica</name>
    <dbReference type="NCBI Taxonomy" id="37329"/>
    <lineage>
        <taxon>Bacteria</taxon>
        <taxon>Bacillati</taxon>
        <taxon>Actinomycetota</taxon>
        <taxon>Actinomycetes</taxon>
        <taxon>Mycobacteriales</taxon>
        <taxon>Nocardiaceae</taxon>
        <taxon>Nocardia</taxon>
    </lineage>
</organism>
<dbReference type="InterPro" id="IPR058330">
    <property type="entry name" value="DUF8017"/>
</dbReference>
<protein>
    <recommendedName>
        <fullName evidence="1">DUF8017 domain-containing protein</fullName>
    </recommendedName>
</protein>
<dbReference type="AlphaFoldDB" id="A0A0H5NYL5"/>
<dbReference type="EMBL" id="LN868939">
    <property type="protein sequence ID" value="CRY80542.1"/>
    <property type="molecule type" value="Genomic_DNA"/>
</dbReference>
<keyword evidence="2" id="KW-0614">Plasmid</keyword>
<reference evidence="3" key="1">
    <citation type="submission" date="2015-03" db="EMBL/GenBank/DDBJ databases">
        <authorList>
            <consortium name="Pathogen Informatics"/>
        </authorList>
    </citation>
    <scope>NUCLEOTIDE SEQUENCE [LARGE SCALE GENOMIC DNA]</scope>
    <source>
        <strain evidence="3">NCTC11134</strain>
        <plasmid evidence="3">2</plasmid>
    </source>
</reference>
<geneLocation type="plasmid" evidence="2">
    <name>2</name>
</geneLocation>
<evidence type="ECO:0000313" key="3">
    <source>
        <dbReference type="Proteomes" id="UP000057820"/>
    </source>
</evidence>
<dbReference type="Proteomes" id="UP000057820">
    <property type="component" value="Plasmid 2"/>
</dbReference>
<gene>
    <name evidence="2" type="ORF">ERS450000_03913</name>
</gene>
<sequence>MVIAADTGVAKAVDPDTAKRIFTSIRPYKP</sequence>
<accession>A0A0H5NYL5</accession>
<feature type="domain" description="DUF8017" evidence="1">
    <location>
        <begin position="1"/>
        <end position="29"/>
    </location>
</feature>